<evidence type="ECO:0000313" key="2">
    <source>
        <dbReference type="Proteomes" id="UP000736787"/>
    </source>
</evidence>
<name>A0A8T1CN65_9STRA</name>
<dbReference type="Proteomes" id="UP000736787">
    <property type="component" value="Unassembled WGS sequence"/>
</dbReference>
<accession>A0A8T1CN65</accession>
<dbReference type="AlphaFoldDB" id="A0A8T1CN65"/>
<sequence>MTPLLTTWCNTLLLAQRTFRDSVASAKLNKLDGGAQPCPLRSRNVLGHETEIAPDVPTSHPPSDTALDV</sequence>
<organism evidence="1 2">
    <name type="scientific">Phytophthora cactorum</name>
    <dbReference type="NCBI Taxonomy" id="29920"/>
    <lineage>
        <taxon>Eukaryota</taxon>
        <taxon>Sar</taxon>
        <taxon>Stramenopiles</taxon>
        <taxon>Oomycota</taxon>
        <taxon>Peronosporomycetes</taxon>
        <taxon>Peronosporales</taxon>
        <taxon>Peronosporaceae</taxon>
        <taxon>Phytophthora</taxon>
    </lineage>
</organism>
<protein>
    <submittedName>
        <fullName evidence="1">Uncharacterized protein</fullName>
    </submittedName>
</protein>
<dbReference type="VEuPathDB" id="FungiDB:PC110_g8320"/>
<gene>
    <name evidence="1" type="ORF">PC117_g14939</name>
</gene>
<proteinExistence type="predicted"/>
<comment type="caution">
    <text evidence="1">The sequence shown here is derived from an EMBL/GenBank/DDBJ whole genome shotgun (WGS) entry which is preliminary data.</text>
</comment>
<reference evidence="1" key="1">
    <citation type="submission" date="2018-10" db="EMBL/GenBank/DDBJ databases">
        <title>Effector identification in a new, highly contiguous assembly of the strawberry crown rot pathogen Phytophthora cactorum.</title>
        <authorList>
            <person name="Armitage A.D."/>
            <person name="Nellist C.F."/>
            <person name="Bates H."/>
            <person name="Vickerstaff R.J."/>
            <person name="Harrison R.J."/>
        </authorList>
    </citation>
    <scope>NUCLEOTIDE SEQUENCE</scope>
    <source>
        <strain evidence="1">4040</strain>
    </source>
</reference>
<dbReference type="EMBL" id="RCMK01000482">
    <property type="protein sequence ID" value="KAG2926189.1"/>
    <property type="molecule type" value="Genomic_DNA"/>
</dbReference>
<evidence type="ECO:0000313" key="1">
    <source>
        <dbReference type="EMBL" id="KAG2926189.1"/>
    </source>
</evidence>